<dbReference type="GO" id="GO:0016627">
    <property type="term" value="F:oxidoreductase activity, acting on the CH-CH group of donors"/>
    <property type="evidence" value="ECO:0007669"/>
    <property type="project" value="InterPro"/>
</dbReference>
<evidence type="ECO:0000313" key="4">
    <source>
        <dbReference type="Proteomes" id="UP000317078"/>
    </source>
</evidence>
<evidence type="ECO:0000256" key="1">
    <source>
        <dbReference type="ARBA" id="ARBA00023002"/>
    </source>
</evidence>
<dbReference type="InterPro" id="IPR013107">
    <property type="entry name" value="Acyl-CoA_DH_C"/>
</dbReference>
<dbReference type="InterPro" id="IPR009100">
    <property type="entry name" value="AcylCoA_DH/oxidase_NM_dom_sf"/>
</dbReference>
<feature type="domain" description="Acyl-CoA dehydrogenase C-terminal" evidence="2">
    <location>
        <begin position="265"/>
        <end position="400"/>
    </location>
</feature>
<accession>A0A502G914</accession>
<dbReference type="SUPFAM" id="SSF56645">
    <property type="entry name" value="Acyl-CoA dehydrogenase NM domain-like"/>
    <property type="match status" value="1"/>
</dbReference>
<dbReference type="InterPro" id="IPR037069">
    <property type="entry name" value="AcylCoA_DH/ox_N_sf"/>
</dbReference>
<name>A0A502G914_9PROT</name>
<dbReference type="InterPro" id="IPR036250">
    <property type="entry name" value="AcylCo_DH-like_C"/>
</dbReference>
<dbReference type="PIRSF" id="PIRSF016578">
    <property type="entry name" value="HsaA"/>
    <property type="match status" value="1"/>
</dbReference>
<dbReference type="AlphaFoldDB" id="A0A502G914"/>
<organism evidence="3 4">
    <name type="scientific">Muricoccus nepalensis</name>
    <dbReference type="NCBI Taxonomy" id="1854500"/>
    <lineage>
        <taxon>Bacteria</taxon>
        <taxon>Pseudomonadati</taxon>
        <taxon>Pseudomonadota</taxon>
        <taxon>Alphaproteobacteria</taxon>
        <taxon>Acetobacterales</taxon>
        <taxon>Roseomonadaceae</taxon>
        <taxon>Muricoccus</taxon>
    </lineage>
</organism>
<comment type="caution">
    <text evidence="3">The sequence shown here is derived from an EMBL/GenBank/DDBJ whole genome shotgun (WGS) entry which is preliminary data.</text>
</comment>
<proteinExistence type="predicted"/>
<reference evidence="3 4" key="1">
    <citation type="journal article" date="2019" name="Environ. Microbiol.">
        <title>Species interactions and distinct microbial communities in high Arctic permafrost affected cryosols are associated with the CH4 and CO2 gas fluxes.</title>
        <authorList>
            <person name="Altshuler I."/>
            <person name="Hamel J."/>
            <person name="Turney S."/>
            <person name="Magnuson E."/>
            <person name="Levesque R."/>
            <person name="Greer C."/>
            <person name="Whyte L.G."/>
        </authorList>
    </citation>
    <scope>NUCLEOTIDE SEQUENCE [LARGE SCALE GENOMIC DNA]</scope>
    <source>
        <strain evidence="3 4">S9.3B</strain>
    </source>
</reference>
<protein>
    <recommendedName>
        <fullName evidence="2">Acyl-CoA dehydrogenase C-terminal domain-containing protein</fullName>
    </recommendedName>
</protein>
<gene>
    <name evidence="3" type="ORF">EAH89_08510</name>
</gene>
<keyword evidence="1" id="KW-0560">Oxidoreductase</keyword>
<dbReference type="GO" id="GO:0050660">
    <property type="term" value="F:flavin adenine dinucleotide binding"/>
    <property type="evidence" value="ECO:0007669"/>
    <property type="project" value="InterPro"/>
</dbReference>
<dbReference type="Proteomes" id="UP000317078">
    <property type="component" value="Unassembled WGS sequence"/>
</dbReference>
<evidence type="ECO:0000259" key="2">
    <source>
        <dbReference type="Pfam" id="PF08028"/>
    </source>
</evidence>
<dbReference type="Gene3D" id="2.40.110.10">
    <property type="entry name" value="Butyryl-CoA Dehydrogenase, subunit A, domain 2"/>
    <property type="match status" value="1"/>
</dbReference>
<evidence type="ECO:0000313" key="3">
    <source>
        <dbReference type="EMBL" id="TPG58637.1"/>
    </source>
</evidence>
<sequence length="422" mass="46376">MQISLVQAPPAARLPVPEPGLTAHELLQRAISLRPMLRERQAEHEELGTYADDVHETFERMGFYRITQPRMFGGYEFPPSVFFRTMLEVSRGDPGVGWCLTLAASHAFLLASHWPERAQREIFGPDGHFIAPHRAQPLGTATAVPGGYRVEGRWNYSSGVPHATHFIGTATLQAEGEAPAPVLVVVPRAECTIVPDWGGDEILGLRSSGSNTVVVEGTVIPAHHVVPFNAQFCRPDEMVDGTPGTRLHGNPMYLGRIMGLYHASLVSVVIGAAWAAIDEYEAIISRFKMPTDASLLRADHHDSQRALGLAIARADAAEAILVRTLDRYMELCERWAADGTPISVEENLRLRGVLQQAGAMGSDVVEPLMRSAGAFTTKKGNRLQRYFRDVTMYRTHSSAQQEEFATFVGRAHLGRPIGMRGL</sequence>
<dbReference type="InterPro" id="IPR046373">
    <property type="entry name" value="Acyl-CoA_Oxase/DH_mid-dom_sf"/>
</dbReference>
<dbReference type="Gene3D" id="1.10.540.10">
    <property type="entry name" value="Acyl-CoA dehydrogenase/oxidase, N-terminal domain"/>
    <property type="match status" value="1"/>
</dbReference>
<dbReference type="Pfam" id="PF08028">
    <property type="entry name" value="Acyl-CoA_dh_2"/>
    <property type="match status" value="1"/>
</dbReference>
<keyword evidence="4" id="KW-1185">Reference proteome</keyword>
<dbReference type="EMBL" id="RCZP01000005">
    <property type="protein sequence ID" value="TPG58637.1"/>
    <property type="molecule type" value="Genomic_DNA"/>
</dbReference>
<dbReference type="RefSeq" id="WP_140882369.1">
    <property type="nucleotide sequence ID" value="NZ_RCZP01000005.1"/>
</dbReference>
<dbReference type="SUPFAM" id="SSF47203">
    <property type="entry name" value="Acyl-CoA dehydrogenase C-terminal domain-like"/>
    <property type="match status" value="1"/>
</dbReference>
<dbReference type="OrthoDB" id="7316074at2"/>
<dbReference type="Gene3D" id="1.20.140.10">
    <property type="entry name" value="Butyryl-CoA Dehydrogenase, subunit A, domain 3"/>
    <property type="match status" value="1"/>
</dbReference>